<protein>
    <recommendedName>
        <fullName evidence="4">Tyr recombinase domain-containing protein</fullName>
    </recommendedName>
</protein>
<dbReference type="SUPFAM" id="SSF56349">
    <property type="entry name" value="DNA breaking-rejoining enzymes"/>
    <property type="match status" value="1"/>
</dbReference>
<dbReference type="InterPro" id="IPR013762">
    <property type="entry name" value="Integrase-like_cat_sf"/>
</dbReference>
<evidence type="ECO:0000313" key="2">
    <source>
        <dbReference type="EMBL" id="RSU00538.1"/>
    </source>
</evidence>
<accession>A0A430A269</accession>
<sequence>MADHSEQIINEPNEEFELRRKIRERTQNFTPTMLSFIQEMLATVSTATVYEYVKDLSLLLIYTKKKDKKNRISDFRMCNLPFEHYENFFDYIKRYALTYKTTTGKEVTQLFTNTEQGVNRKIATMLRWTRYLEITKKTETPVYHSLKLIQTTRRSKTYLMDDTVVTLLDSIESLDAIDSWQAQQYAEKTAPRDLALISLIDLSNHQIFVVRRKNREQHIIIPMQAQRYLRNFINSRLLTAQTDTVELFLFESLHSGKMHQKTVRLMLTKYSQRFSLTTNITPQLLRNTCEHKLYLLFSKNQNKVNWAMGKSYYEFIGEIDLKNRWLQLTYM</sequence>
<evidence type="ECO:0000256" key="1">
    <source>
        <dbReference type="ARBA" id="ARBA00023172"/>
    </source>
</evidence>
<organism evidence="2 3">
    <name type="scientific">Vagococcus vulneris</name>
    <dbReference type="NCBI Taxonomy" id="1977869"/>
    <lineage>
        <taxon>Bacteria</taxon>
        <taxon>Bacillati</taxon>
        <taxon>Bacillota</taxon>
        <taxon>Bacilli</taxon>
        <taxon>Lactobacillales</taxon>
        <taxon>Enterococcaceae</taxon>
        <taxon>Vagococcus</taxon>
    </lineage>
</organism>
<dbReference type="GO" id="GO:0006310">
    <property type="term" value="P:DNA recombination"/>
    <property type="evidence" value="ECO:0007669"/>
    <property type="project" value="UniProtKB-KW"/>
</dbReference>
<dbReference type="GO" id="GO:0015074">
    <property type="term" value="P:DNA integration"/>
    <property type="evidence" value="ECO:0007669"/>
    <property type="project" value="InterPro"/>
</dbReference>
<evidence type="ECO:0008006" key="4">
    <source>
        <dbReference type="Google" id="ProtNLM"/>
    </source>
</evidence>
<keyword evidence="1" id="KW-0233">DNA recombination</keyword>
<dbReference type="GO" id="GO:0003677">
    <property type="term" value="F:DNA binding"/>
    <property type="evidence" value="ECO:0007669"/>
    <property type="project" value="InterPro"/>
</dbReference>
<dbReference type="Proteomes" id="UP000287857">
    <property type="component" value="Unassembled WGS sequence"/>
</dbReference>
<proteinExistence type="predicted"/>
<dbReference type="OrthoDB" id="283809at2"/>
<reference evidence="2 3" key="1">
    <citation type="submission" date="2017-05" db="EMBL/GenBank/DDBJ databases">
        <title>Vagococcus spp. assemblies.</title>
        <authorList>
            <person name="Gulvik C.A."/>
        </authorList>
    </citation>
    <scope>NUCLEOTIDE SEQUENCE [LARGE SCALE GENOMIC DNA]</scope>
    <source>
        <strain evidence="2 3">SS1995</strain>
    </source>
</reference>
<dbReference type="AlphaFoldDB" id="A0A430A269"/>
<gene>
    <name evidence="2" type="ORF">CBF37_00550</name>
</gene>
<dbReference type="EMBL" id="NGJS01000001">
    <property type="protein sequence ID" value="RSU00538.1"/>
    <property type="molecule type" value="Genomic_DNA"/>
</dbReference>
<comment type="caution">
    <text evidence="2">The sequence shown here is derived from an EMBL/GenBank/DDBJ whole genome shotgun (WGS) entry which is preliminary data.</text>
</comment>
<dbReference type="RefSeq" id="WP_125982863.1">
    <property type="nucleotide sequence ID" value="NZ_NGJS01000001.1"/>
</dbReference>
<evidence type="ECO:0000313" key="3">
    <source>
        <dbReference type="Proteomes" id="UP000287857"/>
    </source>
</evidence>
<keyword evidence="3" id="KW-1185">Reference proteome</keyword>
<name>A0A430A269_9ENTE</name>
<dbReference type="Gene3D" id="1.10.443.10">
    <property type="entry name" value="Intergrase catalytic core"/>
    <property type="match status" value="1"/>
</dbReference>
<dbReference type="InterPro" id="IPR011010">
    <property type="entry name" value="DNA_brk_join_enz"/>
</dbReference>